<dbReference type="InterPro" id="IPR000119">
    <property type="entry name" value="Hist_DNA-bd"/>
</dbReference>
<comment type="similarity">
    <text evidence="1 4">Belongs to the bacterial histone-like protein family.</text>
</comment>
<keyword evidence="3 5" id="KW-0238">DNA-binding</keyword>
<dbReference type="Pfam" id="PF00216">
    <property type="entry name" value="Bac_DNA_binding"/>
    <property type="match status" value="1"/>
</dbReference>
<dbReference type="SUPFAM" id="SSF47729">
    <property type="entry name" value="IHF-like DNA-binding proteins"/>
    <property type="match status" value="1"/>
</dbReference>
<dbReference type="GO" id="GO:0003677">
    <property type="term" value="F:DNA binding"/>
    <property type="evidence" value="ECO:0007669"/>
    <property type="project" value="UniProtKB-KW"/>
</dbReference>
<evidence type="ECO:0000256" key="2">
    <source>
        <dbReference type="ARBA" id="ARBA00023067"/>
    </source>
</evidence>
<proteinExistence type="inferred from homology"/>
<name>A0A4Q7DGV9_9PROT</name>
<dbReference type="PRINTS" id="PR01727">
    <property type="entry name" value="DNABINDINGHU"/>
</dbReference>
<dbReference type="Proteomes" id="UP000293550">
    <property type="component" value="Unassembled WGS sequence"/>
</dbReference>
<comment type="caution">
    <text evidence="5">The sequence shown here is derived from an EMBL/GenBank/DDBJ whole genome shotgun (WGS) entry which is preliminary data.</text>
</comment>
<dbReference type="SMART" id="SM00411">
    <property type="entry name" value="BHL"/>
    <property type="match status" value="1"/>
</dbReference>
<dbReference type="CDD" id="cd13831">
    <property type="entry name" value="HU"/>
    <property type="match status" value="1"/>
</dbReference>
<reference evidence="5 6" key="1">
    <citation type="submission" date="2018-10" db="EMBL/GenBank/DDBJ databases">
        <title>An updated phylogeny of the Alphaproteobacteria reveals that the parasitic Rickettsiales and Holosporales have independent origins.</title>
        <authorList>
            <person name="Munoz-Gomez S.A."/>
            <person name="Hess S."/>
            <person name="Burger G."/>
            <person name="Lang B.F."/>
            <person name="Susko E."/>
            <person name="Slamovits C.H."/>
            <person name="Roger A.J."/>
        </authorList>
    </citation>
    <scope>NUCLEOTIDE SEQUENCE [LARGE SCALE GENOMIC DNA]</scope>
    <source>
        <strain evidence="5">HOLO01</strain>
    </source>
</reference>
<dbReference type="GO" id="GO:0030261">
    <property type="term" value="P:chromosome condensation"/>
    <property type="evidence" value="ECO:0007669"/>
    <property type="project" value="UniProtKB-KW"/>
</dbReference>
<dbReference type="Gene3D" id="4.10.520.10">
    <property type="entry name" value="IHF-like DNA-binding proteins"/>
    <property type="match status" value="1"/>
</dbReference>
<gene>
    <name evidence="5" type="ORF">EQU50_07080</name>
</gene>
<keyword evidence="6" id="KW-1185">Reference proteome</keyword>
<dbReference type="PANTHER" id="PTHR33175:SF3">
    <property type="entry name" value="DNA-BINDING PROTEIN HU-BETA"/>
    <property type="match status" value="1"/>
</dbReference>
<dbReference type="EMBL" id="SCFB01000012">
    <property type="protein sequence ID" value="RZI45458.1"/>
    <property type="molecule type" value="Genomic_DNA"/>
</dbReference>
<dbReference type="GO" id="GO:0030527">
    <property type="term" value="F:structural constituent of chromatin"/>
    <property type="evidence" value="ECO:0007669"/>
    <property type="project" value="InterPro"/>
</dbReference>
<evidence type="ECO:0000313" key="5">
    <source>
        <dbReference type="EMBL" id="RZI45458.1"/>
    </source>
</evidence>
<evidence type="ECO:0000256" key="4">
    <source>
        <dbReference type="RuleBase" id="RU003939"/>
    </source>
</evidence>
<evidence type="ECO:0000256" key="1">
    <source>
        <dbReference type="ARBA" id="ARBA00010529"/>
    </source>
</evidence>
<protein>
    <submittedName>
        <fullName evidence="5">HU family DNA-binding protein</fullName>
    </submittedName>
</protein>
<keyword evidence="2" id="KW-0226">DNA condensation</keyword>
<dbReference type="AlphaFoldDB" id="A0A4Q7DGV9"/>
<evidence type="ECO:0000313" key="6">
    <source>
        <dbReference type="Proteomes" id="UP000293550"/>
    </source>
</evidence>
<accession>A0A4Q7DGV9</accession>
<dbReference type="OrthoDB" id="9799835at2"/>
<dbReference type="InterPro" id="IPR010992">
    <property type="entry name" value="IHF-like_DNA-bd_dom_sf"/>
</dbReference>
<dbReference type="GO" id="GO:0005829">
    <property type="term" value="C:cytosol"/>
    <property type="evidence" value="ECO:0007669"/>
    <property type="project" value="TreeGrafter"/>
</dbReference>
<organism evidence="5 6">
    <name type="scientific">Candidatus Finniella inopinata</name>
    <dbReference type="NCBI Taxonomy" id="1696036"/>
    <lineage>
        <taxon>Bacteria</taxon>
        <taxon>Pseudomonadati</taxon>
        <taxon>Pseudomonadota</taxon>
        <taxon>Alphaproteobacteria</taxon>
        <taxon>Holosporales</taxon>
        <taxon>Candidatus Paracaedibacteraceae</taxon>
        <taxon>Candidatus Finniella</taxon>
    </lineage>
</organism>
<dbReference type="PANTHER" id="PTHR33175">
    <property type="entry name" value="DNA-BINDING PROTEIN HU"/>
    <property type="match status" value="1"/>
</dbReference>
<sequence length="93" mass="10061">MALGKKELVSHVAKSADLTQEKAGKAIDEVMNWIRDALKTGEDVRLIGFGTFSIQKLAAREGRNPSTGETMQIKASNRATFKGGKELKEALNG</sequence>
<evidence type="ECO:0000256" key="3">
    <source>
        <dbReference type="ARBA" id="ARBA00023125"/>
    </source>
</evidence>